<dbReference type="Proteomes" id="UP001139493">
    <property type="component" value="Unassembled WGS sequence"/>
</dbReference>
<keyword evidence="2" id="KW-0119">Carbohydrate metabolism</keyword>
<dbReference type="RefSeq" id="WP_253836807.1">
    <property type="nucleotide sequence ID" value="NZ_JAMTCS010000008.1"/>
</dbReference>
<dbReference type="SUPFAM" id="SSF49265">
    <property type="entry name" value="Fibronectin type III"/>
    <property type="match status" value="1"/>
</dbReference>
<name>A0A9X2JWW8_9MICO</name>
<gene>
    <name evidence="5" type="ORF">APR03_002934</name>
</gene>
<feature type="domain" description="Fibronectin type-III" evidence="4">
    <location>
        <begin position="518"/>
        <end position="618"/>
    </location>
</feature>
<evidence type="ECO:0000256" key="3">
    <source>
        <dbReference type="SAM" id="MobiDB-lite"/>
    </source>
</evidence>
<dbReference type="EMBL" id="JAMTCS010000008">
    <property type="protein sequence ID" value="MCP2265578.1"/>
    <property type="molecule type" value="Genomic_DNA"/>
</dbReference>
<dbReference type="PROSITE" id="PS50853">
    <property type="entry name" value="FN3"/>
    <property type="match status" value="2"/>
</dbReference>
<evidence type="ECO:0000256" key="1">
    <source>
        <dbReference type="ARBA" id="ARBA00023295"/>
    </source>
</evidence>
<keyword evidence="2" id="KW-0624">Polysaccharide degradation</keyword>
<keyword evidence="6" id="KW-1185">Reference proteome</keyword>
<dbReference type="InterPro" id="IPR036116">
    <property type="entry name" value="FN3_sf"/>
</dbReference>
<feature type="region of interest" description="Disordered" evidence="3">
    <location>
        <begin position="379"/>
        <end position="404"/>
    </location>
</feature>
<keyword evidence="1" id="KW-0326">Glycosidase</keyword>
<organism evidence="5 6">
    <name type="scientific">Promicromonospora thailandica</name>
    <dbReference type="NCBI Taxonomy" id="765201"/>
    <lineage>
        <taxon>Bacteria</taxon>
        <taxon>Bacillati</taxon>
        <taxon>Actinomycetota</taxon>
        <taxon>Actinomycetes</taxon>
        <taxon>Micrococcales</taxon>
        <taxon>Promicromonosporaceae</taxon>
        <taxon>Promicromonospora</taxon>
    </lineage>
</organism>
<comment type="caution">
    <text evidence="5">The sequence shown here is derived from an EMBL/GenBank/DDBJ whole genome shotgun (WGS) entry which is preliminary data.</text>
</comment>
<dbReference type="SUPFAM" id="SSF50969">
    <property type="entry name" value="YVTN repeat-like/Quinoprotein amine dehydrogenase"/>
    <property type="match status" value="1"/>
</dbReference>
<dbReference type="GO" id="GO:0016798">
    <property type="term" value="F:hydrolase activity, acting on glycosyl bonds"/>
    <property type="evidence" value="ECO:0007669"/>
    <property type="project" value="UniProtKB-KW"/>
</dbReference>
<evidence type="ECO:0000313" key="5">
    <source>
        <dbReference type="EMBL" id="MCP2265578.1"/>
    </source>
</evidence>
<dbReference type="AlphaFoldDB" id="A0A9X2JWW8"/>
<dbReference type="GO" id="GO:0000272">
    <property type="term" value="P:polysaccharide catabolic process"/>
    <property type="evidence" value="ECO:0007669"/>
    <property type="project" value="UniProtKB-KW"/>
</dbReference>
<dbReference type="InterPro" id="IPR013783">
    <property type="entry name" value="Ig-like_fold"/>
</dbReference>
<reference evidence="5" key="1">
    <citation type="submission" date="2022-06" db="EMBL/GenBank/DDBJ databases">
        <title>Genomic Encyclopedia of Archaeal and Bacterial Type Strains, Phase II (KMG-II): from individual species to whole genera.</title>
        <authorList>
            <person name="Goeker M."/>
        </authorList>
    </citation>
    <scope>NUCLEOTIDE SEQUENCE</scope>
    <source>
        <strain evidence="5">DSM 26652</strain>
    </source>
</reference>
<proteinExistence type="predicted"/>
<protein>
    <recommendedName>
        <fullName evidence="4">Fibronectin type-III domain-containing protein</fullName>
    </recommendedName>
</protein>
<evidence type="ECO:0000259" key="4">
    <source>
        <dbReference type="PROSITE" id="PS50853"/>
    </source>
</evidence>
<dbReference type="InterPro" id="IPR011044">
    <property type="entry name" value="Quino_amine_DH_bsu"/>
</dbReference>
<evidence type="ECO:0000256" key="2">
    <source>
        <dbReference type="ARBA" id="ARBA00023326"/>
    </source>
</evidence>
<evidence type="ECO:0000313" key="6">
    <source>
        <dbReference type="Proteomes" id="UP001139493"/>
    </source>
</evidence>
<dbReference type="Gene3D" id="2.60.40.10">
    <property type="entry name" value="Immunoglobulins"/>
    <property type="match status" value="1"/>
</dbReference>
<accession>A0A9X2JWW8</accession>
<sequence length="1248" mass="132672">MFAARLRAYEPAGAAAGFLPTPAAASIAAPHNDRGALTLTYNTLASGGALVERALGSGLEVALEVQDRSGAWVEPRGCRFLAIKRNRDRKDQSGTVTLTLPSYGWLLGVARILTGPFYGPEHKQAGKRGFEGKTAGFILLTLLAENAVLDGVPLTPVFDAVNDSAGNPWPVLENIAFDEGTTLATVLDTLVQAGALDWRTQARGLYAWGADSPVLSPDLSGPDGVNVDLAWLVNAPEEETLEGMVGRLLVATDAGGRVQVTEPSTPSPWGVWQGYLQIGSVADESAAVTVGQAELEHTGRPRGQYTRDFTVTDETPWPLVDFESGAWITAPGAGGAPEKLRTQDINLTMASDGSWSGSLVLNDRLLDADLRRARNLAALTTGGQVSPSGPPANTDPEASRVPSTPTGLDAVAGLYFDAGIPRGVVTASWDAVTTATDDGALTVATYELQWRVTPASTGVPGDWQTTVTPELSADIPALTPGDSVTVRVRAVGARTVNPSAWSGTVTVPITGDVTAPTAPSTPTIASRLGTVTVTWDGLTNVGGPMEDDFHHVEVALDDTVTPTTVVGRLTAAGSLPVENQPLGEMRTARLRAVDTSGNEGAWSDPSDPILVQGVTGPDLEAESVTTNALQAGVVTGDKLAGVLALISRIVSPAETGQRVEIGQEGIQLYTADEDRWVNLPTDPEQDPEFRGRIEAEGLTVRQGAQFFSTLNEFAKDSVISLAEQVAAPITSPNVSSFWEWFATTRTPVTGALGTFALDPSAVVHASWNPGLSCYHLLQRVSGGGARVWYYNPNGTLVTSGGNPLVWDLPASWHVTSVMVGADGEFRIMYSWNDKWWIWDYSRGSTAALAQREYLPGNTLREPMLTMDGNNIWVAESFAAGPRFRRVTTNTTPVTVAEEIVSSGAPSGSASPYVFYRGTLDLGVPKFVVSYLGTSSMRVYSSTGAYEAANSWEPPVSKSGGFWDPTSSRWRTFGQDGRLYRHSSLTWTDPSLDTWHLAQTFYDGQVTGGLHETKIGAVRTFNPKKRSWVRIQPVPVPYAGGTDDPNQWRLYGKTGTAPGVDGAGLVLQESGAYNVLVRDRSTLLTTSGTAPPTTSNFPGASPARLLSQRTMPGDATRRILDVRGDGSGWWGSLQVDGAGNVTDSRNASQAMVLIGGVTATACTVWRRGDMAGVMMVFNKPLEVATNTTIFMLPSIYRPIQEAPIAMDLNSGNPVRIFGRALPTGELVLNWYGTDTNGVVRGTGTWITAN</sequence>
<dbReference type="InterPro" id="IPR003961">
    <property type="entry name" value="FN3_dom"/>
</dbReference>
<feature type="domain" description="Fibronectin type-III" evidence="4">
    <location>
        <begin position="401"/>
        <end position="517"/>
    </location>
</feature>
<keyword evidence="1" id="KW-0378">Hydrolase</keyword>